<keyword evidence="2" id="KW-1185">Reference proteome</keyword>
<comment type="caution">
    <text evidence="1">The sequence shown here is derived from an EMBL/GenBank/DDBJ whole genome shotgun (WGS) entry which is preliminary data.</text>
</comment>
<protein>
    <submittedName>
        <fullName evidence="1">Uncharacterized protein YecE (DUF72 family)</fullName>
    </submittedName>
</protein>
<dbReference type="PANTHER" id="PTHR30348:SF4">
    <property type="entry name" value="DUF72 DOMAIN-CONTAINING PROTEIN"/>
    <property type="match status" value="1"/>
</dbReference>
<proteinExistence type="predicted"/>
<sequence>MGERLRSVELNGSFYSLQRPTSYRRWREDVPADFVFAVKGSRYVTHMLRLTGAHTALANFFASGVLALGHTLGPFLWQLPERVAFDADVLDAFLTQLPRTTGDALALARQHDERLDGRDWLEIEDDAPLRHALEPRSASFADPRATELLRAHDVSLVLADTAGRWPAFDAVTSDHVYVRLHGSSELYASGYTDDELDAWSARIRGWLDGSTTPDADPRDVYVYFDNDARGRAPHDAVALAGRLP</sequence>
<accession>A0ABU0TU33</accession>
<reference evidence="1 2" key="1">
    <citation type="submission" date="2023-07" db="EMBL/GenBank/DDBJ databases">
        <title>Functional and genomic diversity of the sorghum phyllosphere microbiome.</title>
        <authorList>
            <person name="Shade A."/>
        </authorList>
    </citation>
    <scope>NUCLEOTIDE SEQUENCE [LARGE SCALE GENOMIC DNA]</scope>
    <source>
        <strain evidence="1 2">SORGH_AS_1207</strain>
    </source>
</reference>
<dbReference type="SUPFAM" id="SSF117396">
    <property type="entry name" value="TM1631-like"/>
    <property type="match status" value="1"/>
</dbReference>
<evidence type="ECO:0000313" key="1">
    <source>
        <dbReference type="EMBL" id="MDQ1123174.1"/>
    </source>
</evidence>
<dbReference type="PANTHER" id="PTHR30348">
    <property type="entry name" value="UNCHARACTERIZED PROTEIN YECE"/>
    <property type="match status" value="1"/>
</dbReference>
<dbReference type="InterPro" id="IPR036520">
    <property type="entry name" value="UPF0759_sf"/>
</dbReference>
<dbReference type="EMBL" id="JAUTBF010000001">
    <property type="protein sequence ID" value="MDQ1123174.1"/>
    <property type="molecule type" value="Genomic_DNA"/>
</dbReference>
<dbReference type="InterPro" id="IPR002763">
    <property type="entry name" value="DUF72"/>
</dbReference>
<name>A0ABU0TU33_MICTR</name>
<organism evidence="1 2">
    <name type="scientific">Microbacterium trichothecenolyticum</name>
    <name type="common">Aureobacterium trichothecenolyticum</name>
    <dbReference type="NCBI Taxonomy" id="69370"/>
    <lineage>
        <taxon>Bacteria</taxon>
        <taxon>Bacillati</taxon>
        <taxon>Actinomycetota</taxon>
        <taxon>Actinomycetes</taxon>
        <taxon>Micrococcales</taxon>
        <taxon>Microbacteriaceae</taxon>
        <taxon>Microbacterium</taxon>
    </lineage>
</organism>
<gene>
    <name evidence="1" type="ORF">QE412_001747</name>
</gene>
<dbReference type="Pfam" id="PF01904">
    <property type="entry name" value="DUF72"/>
    <property type="match status" value="1"/>
</dbReference>
<evidence type="ECO:0000313" key="2">
    <source>
        <dbReference type="Proteomes" id="UP001226691"/>
    </source>
</evidence>
<dbReference type="Gene3D" id="3.20.20.410">
    <property type="entry name" value="Protein of unknown function UPF0759"/>
    <property type="match status" value="1"/>
</dbReference>
<dbReference type="Proteomes" id="UP001226691">
    <property type="component" value="Unassembled WGS sequence"/>
</dbReference>